<dbReference type="EMBL" id="MU003707">
    <property type="protein sequence ID" value="KAF2806565.1"/>
    <property type="molecule type" value="Genomic_DNA"/>
</dbReference>
<dbReference type="RefSeq" id="XP_033573529.1">
    <property type="nucleotide sequence ID" value="XM_033722282.1"/>
</dbReference>
<protein>
    <submittedName>
        <fullName evidence="1 3">Uncharacterized protein</fullName>
    </submittedName>
</protein>
<accession>A0A6A6YET6</accession>
<proteinExistence type="predicted"/>
<evidence type="ECO:0000313" key="3">
    <source>
        <dbReference type="RefSeq" id="XP_033573529.1"/>
    </source>
</evidence>
<reference evidence="3" key="3">
    <citation type="submission" date="2025-04" db="UniProtKB">
        <authorList>
            <consortium name="RefSeq"/>
        </authorList>
    </citation>
    <scope>IDENTIFICATION</scope>
    <source>
        <strain evidence="3">CBS 304.34</strain>
    </source>
</reference>
<evidence type="ECO:0000313" key="2">
    <source>
        <dbReference type="Proteomes" id="UP000504636"/>
    </source>
</evidence>
<dbReference type="Proteomes" id="UP000504636">
    <property type="component" value="Unplaced"/>
</dbReference>
<keyword evidence="2" id="KW-1185">Reference proteome</keyword>
<gene>
    <name evidence="1 3" type="ORF">BDZ99DRAFT_479801</name>
</gene>
<dbReference type="GeneID" id="54463175"/>
<organism evidence="1">
    <name type="scientific">Mytilinidion resinicola</name>
    <dbReference type="NCBI Taxonomy" id="574789"/>
    <lineage>
        <taxon>Eukaryota</taxon>
        <taxon>Fungi</taxon>
        <taxon>Dikarya</taxon>
        <taxon>Ascomycota</taxon>
        <taxon>Pezizomycotina</taxon>
        <taxon>Dothideomycetes</taxon>
        <taxon>Pleosporomycetidae</taxon>
        <taxon>Mytilinidiales</taxon>
        <taxon>Mytilinidiaceae</taxon>
        <taxon>Mytilinidion</taxon>
    </lineage>
</organism>
<dbReference type="AlphaFoldDB" id="A0A6A6YET6"/>
<sequence>MFLCFPSCRSPLPDASPADSQQPKFALGSIAGLHRLFLAPVQSGGSLPRTHPRSPSIRIAACAAGKRASTAQAVTGQLTERPALAQGFRAASSIADASSPTGPSEERGTVQALRRHSFAGKPRSLRPRGSREQYLGLQASFAWGKRRDEVNILRRPARRRALHHSLARGTTCLQPLRLHPSLSRSGSRSTTWADCRYRCMAFFCFFTPALERSAELEKGGPPHTPHSVSDDVPTTRTMGADLWIASSNAHTHSFYAETIETTTTILLPFAAIPRRTRFPRVPSRRPPPRLQAIAFAACLLGSGLFFRPTSLEIGFFRLTPPSQAAAAASTRNFMRELPS</sequence>
<evidence type="ECO:0000313" key="1">
    <source>
        <dbReference type="EMBL" id="KAF2806565.1"/>
    </source>
</evidence>
<reference evidence="1 3" key="1">
    <citation type="journal article" date="2020" name="Stud. Mycol.">
        <title>101 Dothideomycetes genomes: a test case for predicting lifestyles and emergence of pathogens.</title>
        <authorList>
            <person name="Haridas S."/>
            <person name="Albert R."/>
            <person name="Binder M."/>
            <person name="Bloem J."/>
            <person name="Labutti K."/>
            <person name="Salamov A."/>
            <person name="Andreopoulos B."/>
            <person name="Baker S."/>
            <person name="Barry K."/>
            <person name="Bills G."/>
            <person name="Bluhm B."/>
            <person name="Cannon C."/>
            <person name="Castanera R."/>
            <person name="Culley D."/>
            <person name="Daum C."/>
            <person name="Ezra D."/>
            <person name="Gonzalez J."/>
            <person name="Henrissat B."/>
            <person name="Kuo A."/>
            <person name="Liang C."/>
            <person name="Lipzen A."/>
            <person name="Lutzoni F."/>
            <person name="Magnuson J."/>
            <person name="Mondo S."/>
            <person name="Nolan M."/>
            <person name="Ohm R."/>
            <person name="Pangilinan J."/>
            <person name="Park H.-J."/>
            <person name="Ramirez L."/>
            <person name="Alfaro M."/>
            <person name="Sun H."/>
            <person name="Tritt A."/>
            <person name="Yoshinaga Y."/>
            <person name="Zwiers L.-H."/>
            <person name="Turgeon B."/>
            <person name="Goodwin S."/>
            <person name="Spatafora J."/>
            <person name="Crous P."/>
            <person name="Grigoriev I."/>
        </authorList>
    </citation>
    <scope>NUCLEOTIDE SEQUENCE</scope>
    <source>
        <strain evidence="1 3">CBS 304.34</strain>
    </source>
</reference>
<name>A0A6A6YET6_9PEZI</name>
<reference evidence="3" key="2">
    <citation type="submission" date="2020-04" db="EMBL/GenBank/DDBJ databases">
        <authorList>
            <consortium name="NCBI Genome Project"/>
        </authorList>
    </citation>
    <scope>NUCLEOTIDE SEQUENCE</scope>
    <source>
        <strain evidence="3">CBS 304.34</strain>
    </source>
</reference>